<feature type="domain" description="Bulb-type lectin" evidence="1">
    <location>
        <begin position="85"/>
        <end position="209"/>
    </location>
</feature>
<evidence type="ECO:0000313" key="2">
    <source>
        <dbReference type="EMBL" id="MFD0763436.1"/>
    </source>
</evidence>
<comment type="caution">
    <text evidence="2">The sequence shown here is derived from an EMBL/GenBank/DDBJ whole genome shotgun (WGS) entry which is preliminary data.</text>
</comment>
<dbReference type="SUPFAM" id="SSF51110">
    <property type="entry name" value="alpha-D-mannose-specific plant lectins"/>
    <property type="match status" value="1"/>
</dbReference>
<gene>
    <name evidence="2" type="ORF">ACFQZI_01135</name>
</gene>
<evidence type="ECO:0000259" key="1">
    <source>
        <dbReference type="SMART" id="SM00108"/>
    </source>
</evidence>
<dbReference type="EMBL" id="JBHTIA010000003">
    <property type="protein sequence ID" value="MFD0763436.1"/>
    <property type="molecule type" value="Genomic_DNA"/>
</dbReference>
<dbReference type="InterPro" id="IPR036426">
    <property type="entry name" value="Bulb-type_lectin_dom_sf"/>
</dbReference>
<dbReference type="Gene3D" id="2.90.10.10">
    <property type="entry name" value="Bulb-type lectin domain"/>
    <property type="match status" value="1"/>
</dbReference>
<dbReference type="Proteomes" id="UP001597073">
    <property type="component" value="Unassembled WGS sequence"/>
</dbReference>
<dbReference type="SMART" id="SM00108">
    <property type="entry name" value="B_lectin"/>
    <property type="match status" value="1"/>
</dbReference>
<organism evidence="2 3">
    <name type="scientific">Mucilaginibacter lutimaris</name>
    <dbReference type="NCBI Taxonomy" id="931629"/>
    <lineage>
        <taxon>Bacteria</taxon>
        <taxon>Pseudomonadati</taxon>
        <taxon>Bacteroidota</taxon>
        <taxon>Sphingobacteriia</taxon>
        <taxon>Sphingobacteriales</taxon>
        <taxon>Sphingobacteriaceae</taxon>
        <taxon>Mucilaginibacter</taxon>
    </lineage>
</organism>
<proteinExistence type="predicted"/>
<evidence type="ECO:0000313" key="3">
    <source>
        <dbReference type="Proteomes" id="UP001597073"/>
    </source>
</evidence>
<keyword evidence="3" id="KW-1185">Reference proteome</keyword>
<name>A0ABW2Z9W4_9SPHI</name>
<protein>
    <recommendedName>
        <fullName evidence="1">Bulb-type lectin domain-containing protein</fullName>
    </recommendedName>
</protein>
<dbReference type="PROSITE" id="PS51257">
    <property type="entry name" value="PROKAR_LIPOPROTEIN"/>
    <property type="match status" value="1"/>
</dbReference>
<dbReference type="RefSeq" id="WP_377137519.1">
    <property type="nucleotide sequence ID" value="NZ_JBHTIA010000003.1"/>
</dbReference>
<sequence length="253" mass="27663">MKKTAYFLLITSIFTALFISCQKDKNSSLNDQKTLSAINNVKADSLSKNDTGVYQRPKAVNTTCTPLHSSFLVNRAYTDYIIIGRFPATKADPNVTLPRQEWINGNYRLVNQADGNLILYKGAPSEANLIWKSASNSVNGTTNRWFKLQTDLNMVEYDVNTAVWSSRTQPYECPPSGGPNFGKLPGNTMLVLTNDGDLEIVANATNAFGEPCRAILAISRTAGGAKSPNIGSFFLTYNATIPQPFGPGSLDYN</sequence>
<accession>A0ABW2Z9W4</accession>
<dbReference type="InterPro" id="IPR001480">
    <property type="entry name" value="Bulb-type_lectin_dom"/>
</dbReference>
<reference evidence="3" key="1">
    <citation type="journal article" date="2019" name="Int. J. Syst. Evol. Microbiol.">
        <title>The Global Catalogue of Microorganisms (GCM) 10K type strain sequencing project: providing services to taxonomists for standard genome sequencing and annotation.</title>
        <authorList>
            <consortium name="The Broad Institute Genomics Platform"/>
            <consortium name="The Broad Institute Genome Sequencing Center for Infectious Disease"/>
            <person name="Wu L."/>
            <person name="Ma J."/>
        </authorList>
    </citation>
    <scope>NUCLEOTIDE SEQUENCE [LARGE SCALE GENOMIC DNA]</scope>
    <source>
        <strain evidence="3">CCUG 60742</strain>
    </source>
</reference>